<dbReference type="AlphaFoldDB" id="A0AAV7QDR6"/>
<protein>
    <submittedName>
        <fullName evidence="1">Uncharacterized protein</fullName>
    </submittedName>
</protein>
<comment type="caution">
    <text evidence="1">The sequence shown here is derived from an EMBL/GenBank/DDBJ whole genome shotgun (WGS) entry which is preliminary data.</text>
</comment>
<organism evidence="1 2">
    <name type="scientific">Pleurodeles waltl</name>
    <name type="common">Iberian ribbed newt</name>
    <dbReference type="NCBI Taxonomy" id="8319"/>
    <lineage>
        <taxon>Eukaryota</taxon>
        <taxon>Metazoa</taxon>
        <taxon>Chordata</taxon>
        <taxon>Craniata</taxon>
        <taxon>Vertebrata</taxon>
        <taxon>Euteleostomi</taxon>
        <taxon>Amphibia</taxon>
        <taxon>Batrachia</taxon>
        <taxon>Caudata</taxon>
        <taxon>Salamandroidea</taxon>
        <taxon>Salamandridae</taxon>
        <taxon>Pleurodelinae</taxon>
        <taxon>Pleurodeles</taxon>
    </lineage>
</organism>
<name>A0AAV7QDR6_PLEWA</name>
<reference evidence="1" key="1">
    <citation type="journal article" date="2022" name="bioRxiv">
        <title>Sequencing and chromosome-scale assembly of the giantPleurodeles waltlgenome.</title>
        <authorList>
            <person name="Brown T."/>
            <person name="Elewa A."/>
            <person name="Iarovenko S."/>
            <person name="Subramanian E."/>
            <person name="Araus A.J."/>
            <person name="Petzold A."/>
            <person name="Susuki M."/>
            <person name="Suzuki K.-i.T."/>
            <person name="Hayashi T."/>
            <person name="Toyoda A."/>
            <person name="Oliveira C."/>
            <person name="Osipova E."/>
            <person name="Leigh N.D."/>
            <person name="Simon A."/>
            <person name="Yun M.H."/>
        </authorList>
    </citation>
    <scope>NUCLEOTIDE SEQUENCE</scope>
    <source>
        <strain evidence="1">20211129_DDA</strain>
        <tissue evidence="1">Liver</tissue>
    </source>
</reference>
<proteinExistence type="predicted"/>
<evidence type="ECO:0000313" key="2">
    <source>
        <dbReference type="Proteomes" id="UP001066276"/>
    </source>
</evidence>
<dbReference type="Proteomes" id="UP001066276">
    <property type="component" value="Chromosome 6"/>
</dbReference>
<gene>
    <name evidence="1" type="ORF">NDU88_002727</name>
</gene>
<evidence type="ECO:0000313" key="1">
    <source>
        <dbReference type="EMBL" id="KAJ1136310.1"/>
    </source>
</evidence>
<sequence>MNVSFHYLMAEWLEKVSGSTDEFRGSAPSELSDTLDGGALLTACKAARWGGRQVDAVKDLKWDFSPAVAHLVGGAAAGLQDPNNMNPPTLEMIFQRTMTHRKETRIDRRRAQAPMRKIQVAVHKVAKTCTAIAELLSDLETRTADLETDAAATRGLIEMDKLS</sequence>
<accession>A0AAV7QDR6</accession>
<dbReference type="EMBL" id="JANPWB010000010">
    <property type="protein sequence ID" value="KAJ1136310.1"/>
    <property type="molecule type" value="Genomic_DNA"/>
</dbReference>
<keyword evidence="2" id="KW-1185">Reference proteome</keyword>